<proteinExistence type="inferred from homology"/>
<name>N4WBY8_9BACI</name>
<dbReference type="OrthoDB" id="9784332at2"/>
<evidence type="ECO:0000256" key="8">
    <source>
        <dbReference type="ARBA" id="ARBA00023136"/>
    </source>
</evidence>
<evidence type="ECO:0000313" key="11">
    <source>
        <dbReference type="Proteomes" id="UP000012283"/>
    </source>
</evidence>
<gene>
    <name evidence="10" type="ORF">J416_03566</name>
</gene>
<dbReference type="CDD" id="cd03225">
    <property type="entry name" value="ABC_cobalt_CbiO_domain1"/>
    <property type="match status" value="1"/>
</dbReference>
<evidence type="ECO:0000259" key="9">
    <source>
        <dbReference type="PROSITE" id="PS50893"/>
    </source>
</evidence>
<keyword evidence="3" id="KW-0813">Transport</keyword>
<dbReference type="InterPro" id="IPR027417">
    <property type="entry name" value="P-loop_NTPase"/>
</dbReference>
<evidence type="ECO:0000256" key="1">
    <source>
        <dbReference type="ARBA" id="ARBA00004202"/>
    </source>
</evidence>
<dbReference type="NCBIfam" id="TIGR04520">
    <property type="entry name" value="ECF_ATPase_1"/>
    <property type="match status" value="1"/>
</dbReference>
<reference evidence="10 11" key="1">
    <citation type="submission" date="2013-03" db="EMBL/GenBank/DDBJ databases">
        <title>Draft genome sequence of Gracibacillus halophilus YIM-C55.5, a moderately halophilic and thermophilic organism from the Xiaochaidamu salt lake.</title>
        <authorList>
            <person name="Sugumar T."/>
            <person name="Polireddy D.R."/>
            <person name="Antony A."/>
            <person name="Madhava Y.R."/>
            <person name="Sivakumar N."/>
        </authorList>
    </citation>
    <scope>NUCLEOTIDE SEQUENCE [LARGE SCALE GENOMIC DNA]</scope>
    <source>
        <strain evidence="10 11">YIM-C55.5</strain>
    </source>
</reference>
<evidence type="ECO:0000256" key="6">
    <source>
        <dbReference type="ARBA" id="ARBA00022840"/>
    </source>
</evidence>
<organism evidence="10 11">
    <name type="scientific">Gracilibacillus halophilus YIM-C55.5</name>
    <dbReference type="NCBI Taxonomy" id="1308866"/>
    <lineage>
        <taxon>Bacteria</taxon>
        <taxon>Bacillati</taxon>
        <taxon>Bacillota</taxon>
        <taxon>Bacilli</taxon>
        <taxon>Bacillales</taxon>
        <taxon>Bacillaceae</taxon>
        <taxon>Gracilibacillus</taxon>
    </lineage>
</organism>
<dbReference type="RefSeq" id="WP_003464681.1">
    <property type="nucleotide sequence ID" value="NZ_APML01000014.1"/>
</dbReference>
<sequence length="276" mass="31664">MSWIEFRHVSFRYHENEPWVLDDVSFVVQSNESVALIGKNGSGKSTIAKLMIGLLQPQAGEIFIDGQIVNEETIWDIRSQVGLVFQNPENQFVGTTVYDDVAFGLENLAVPREEMTHRIERSLQQVGMLAYRDREPHDLSGGQKQRIALASVLAVEPKILLLDEATSMLDPHGTESINQLFRQLKREQNMTHVTVTHDTEEVMYADRVLVIDQGKIAEDCTPRQLFCRQELLDEYGLRIPFIVELTNELYKQGISLDDPMNHKELLDQLWTFHLTE</sequence>
<dbReference type="PANTHER" id="PTHR43553">
    <property type="entry name" value="HEAVY METAL TRANSPORTER"/>
    <property type="match status" value="1"/>
</dbReference>
<comment type="caution">
    <text evidence="10">The sequence shown here is derived from an EMBL/GenBank/DDBJ whole genome shotgun (WGS) entry which is preliminary data.</text>
</comment>
<dbReference type="PANTHER" id="PTHR43553:SF24">
    <property type="entry name" value="ENERGY-COUPLING FACTOR TRANSPORTER ATP-BINDING PROTEIN ECFA1"/>
    <property type="match status" value="1"/>
</dbReference>
<evidence type="ECO:0000256" key="4">
    <source>
        <dbReference type="ARBA" id="ARBA00022475"/>
    </source>
</evidence>
<accession>N4WBY8</accession>
<dbReference type="eggNOG" id="COG1122">
    <property type="taxonomic scope" value="Bacteria"/>
</dbReference>
<comment type="subcellular location">
    <subcellularLocation>
        <location evidence="1">Cell membrane</location>
        <topology evidence="1">Peripheral membrane protein</topology>
    </subcellularLocation>
</comment>
<dbReference type="InterPro" id="IPR003593">
    <property type="entry name" value="AAA+_ATPase"/>
</dbReference>
<dbReference type="EMBL" id="APML01000014">
    <property type="protein sequence ID" value="ENH97808.1"/>
    <property type="molecule type" value="Genomic_DNA"/>
</dbReference>
<dbReference type="Gene3D" id="3.40.50.300">
    <property type="entry name" value="P-loop containing nucleotide triphosphate hydrolases"/>
    <property type="match status" value="1"/>
</dbReference>
<dbReference type="AlphaFoldDB" id="N4WBY8"/>
<dbReference type="InterPro" id="IPR017871">
    <property type="entry name" value="ABC_transporter-like_CS"/>
</dbReference>
<keyword evidence="8" id="KW-0472">Membrane</keyword>
<dbReference type="GO" id="GO:0015087">
    <property type="term" value="F:cobalt ion transmembrane transporter activity"/>
    <property type="evidence" value="ECO:0007669"/>
    <property type="project" value="UniProtKB-ARBA"/>
</dbReference>
<dbReference type="PROSITE" id="PS00211">
    <property type="entry name" value="ABC_TRANSPORTER_1"/>
    <property type="match status" value="1"/>
</dbReference>
<dbReference type="InterPro" id="IPR030947">
    <property type="entry name" value="EcfA_1"/>
</dbReference>
<evidence type="ECO:0000256" key="7">
    <source>
        <dbReference type="ARBA" id="ARBA00022967"/>
    </source>
</evidence>
<keyword evidence="6 10" id="KW-0067">ATP-binding</keyword>
<comment type="similarity">
    <text evidence="2">Belongs to the ABC transporter superfamily.</text>
</comment>
<dbReference type="SUPFAM" id="SSF52540">
    <property type="entry name" value="P-loop containing nucleoside triphosphate hydrolases"/>
    <property type="match status" value="1"/>
</dbReference>
<protein>
    <submittedName>
        <fullName evidence="10">Cobalt/nickel ABC transporter ATP-binding protein</fullName>
    </submittedName>
</protein>
<evidence type="ECO:0000256" key="5">
    <source>
        <dbReference type="ARBA" id="ARBA00022741"/>
    </source>
</evidence>
<keyword evidence="5" id="KW-0547">Nucleotide-binding</keyword>
<keyword evidence="7" id="KW-1278">Translocase</keyword>
<evidence type="ECO:0000256" key="2">
    <source>
        <dbReference type="ARBA" id="ARBA00005417"/>
    </source>
</evidence>
<dbReference type="InterPro" id="IPR003439">
    <property type="entry name" value="ABC_transporter-like_ATP-bd"/>
</dbReference>
<dbReference type="SMART" id="SM00382">
    <property type="entry name" value="AAA"/>
    <property type="match status" value="1"/>
</dbReference>
<feature type="domain" description="ABC transporter" evidence="9">
    <location>
        <begin position="4"/>
        <end position="238"/>
    </location>
</feature>
<dbReference type="GO" id="GO:0016887">
    <property type="term" value="F:ATP hydrolysis activity"/>
    <property type="evidence" value="ECO:0007669"/>
    <property type="project" value="InterPro"/>
</dbReference>
<dbReference type="NCBIfam" id="NF010167">
    <property type="entry name" value="PRK13648.1"/>
    <property type="match status" value="1"/>
</dbReference>
<dbReference type="STRING" id="1308866.J416_03566"/>
<dbReference type="PROSITE" id="PS50893">
    <property type="entry name" value="ABC_TRANSPORTER_2"/>
    <property type="match status" value="1"/>
</dbReference>
<dbReference type="FunFam" id="3.40.50.300:FF:000224">
    <property type="entry name" value="Energy-coupling factor transporter ATP-binding protein EcfA"/>
    <property type="match status" value="1"/>
</dbReference>
<dbReference type="GO" id="GO:0043190">
    <property type="term" value="C:ATP-binding cassette (ABC) transporter complex"/>
    <property type="evidence" value="ECO:0007669"/>
    <property type="project" value="TreeGrafter"/>
</dbReference>
<evidence type="ECO:0000313" key="10">
    <source>
        <dbReference type="EMBL" id="ENH97808.1"/>
    </source>
</evidence>
<dbReference type="GO" id="GO:0005524">
    <property type="term" value="F:ATP binding"/>
    <property type="evidence" value="ECO:0007669"/>
    <property type="project" value="UniProtKB-KW"/>
</dbReference>
<evidence type="ECO:0000256" key="3">
    <source>
        <dbReference type="ARBA" id="ARBA00022448"/>
    </source>
</evidence>
<keyword evidence="4" id="KW-1003">Cell membrane</keyword>
<dbReference type="Pfam" id="PF00005">
    <property type="entry name" value="ABC_tran"/>
    <property type="match status" value="1"/>
</dbReference>
<dbReference type="PATRIC" id="fig|1308866.3.peg.723"/>
<dbReference type="InterPro" id="IPR050095">
    <property type="entry name" value="ECF_ABC_transporter_ATP-bd"/>
</dbReference>
<keyword evidence="11" id="KW-1185">Reference proteome</keyword>
<dbReference type="GO" id="GO:0042626">
    <property type="term" value="F:ATPase-coupled transmembrane transporter activity"/>
    <property type="evidence" value="ECO:0007669"/>
    <property type="project" value="TreeGrafter"/>
</dbReference>
<dbReference type="InterPro" id="IPR015856">
    <property type="entry name" value="ABC_transpr_CbiO/EcfA_su"/>
</dbReference>
<dbReference type="Proteomes" id="UP000012283">
    <property type="component" value="Unassembled WGS sequence"/>
</dbReference>